<feature type="transmembrane region" description="Helical" evidence="7">
    <location>
        <begin position="12"/>
        <end position="34"/>
    </location>
</feature>
<keyword evidence="6 7" id="KW-0472">Membrane</keyword>
<dbReference type="RefSeq" id="WP_291794420.1">
    <property type="nucleotide sequence ID" value="NZ_BAAAPZ010000001.1"/>
</dbReference>
<feature type="transmembrane region" description="Helical" evidence="7">
    <location>
        <begin position="132"/>
        <end position="152"/>
    </location>
</feature>
<feature type="transmembrane region" description="Helical" evidence="7">
    <location>
        <begin position="100"/>
        <end position="126"/>
    </location>
</feature>
<evidence type="ECO:0000256" key="6">
    <source>
        <dbReference type="ARBA" id="ARBA00023136"/>
    </source>
</evidence>
<dbReference type="InterPro" id="IPR032816">
    <property type="entry name" value="VTT_dom"/>
</dbReference>
<dbReference type="Pfam" id="PF09335">
    <property type="entry name" value="VTT_dom"/>
    <property type="match status" value="1"/>
</dbReference>
<proteinExistence type="inferred from homology"/>
<evidence type="ECO:0000256" key="3">
    <source>
        <dbReference type="ARBA" id="ARBA00022475"/>
    </source>
</evidence>
<feature type="domain" description="VTT" evidence="9">
    <location>
        <begin position="12"/>
        <end position="115"/>
    </location>
</feature>
<evidence type="ECO:0000313" key="11">
    <source>
        <dbReference type="Proteomes" id="UP001500984"/>
    </source>
</evidence>
<dbReference type="PANTHER" id="PTHR30353">
    <property type="entry name" value="INNER MEMBRANE PROTEIN DEDA-RELATED"/>
    <property type="match status" value="1"/>
</dbReference>
<comment type="caution">
    <text evidence="7">Lacks conserved residue(s) required for the propagation of feature annotation.</text>
</comment>
<comment type="subcellular location">
    <subcellularLocation>
        <location evidence="1 7">Cell membrane</location>
        <topology evidence="1 7">Multi-pass membrane protein</topology>
    </subcellularLocation>
</comment>
<evidence type="ECO:0000256" key="7">
    <source>
        <dbReference type="RuleBase" id="RU367016"/>
    </source>
</evidence>
<reference evidence="10 11" key="1">
    <citation type="journal article" date="2019" name="Int. J. Syst. Evol. Microbiol.">
        <title>The Global Catalogue of Microorganisms (GCM) 10K type strain sequencing project: providing services to taxonomists for standard genome sequencing and annotation.</title>
        <authorList>
            <consortium name="The Broad Institute Genomics Platform"/>
            <consortium name="The Broad Institute Genome Sequencing Center for Infectious Disease"/>
            <person name="Wu L."/>
            <person name="Ma J."/>
        </authorList>
    </citation>
    <scope>NUCLEOTIDE SEQUENCE [LARGE SCALE GENOMIC DNA]</scope>
    <source>
        <strain evidence="10 11">JCM 15900</strain>
    </source>
</reference>
<feature type="region of interest" description="Disordered" evidence="8">
    <location>
        <begin position="155"/>
        <end position="174"/>
    </location>
</feature>
<evidence type="ECO:0000256" key="8">
    <source>
        <dbReference type="SAM" id="MobiDB-lite"/>
    </source>
</evidence>
<accession>A0ABN2WA66</accession>
<protein>
    <recommendedName>
        <fullName evidence="9">VTT domain-containing protein</fullName>
    </recommendedName>
</protein>
<evidence type="ECO:0000313" key="10">
    <source>
        <dbReference type="EMBL" id="GAA2087121.1"/>
    </source>
</evidence>
<organism evidence="10 11">
    <name type="scientific">Brevibacterium salitolerans</name>
    <dbReference type="NCBI Taxonomy" id="1403566"/>
    <lineage>
        <taxon>Bacteria</taxon>
        <taxon>Bacillati</taxon>
        <taxon>Actinomycetota</taxon>
        <taxon>Actinomycetes</taxon>
        <taxon>Micrococcales</taxon>
        <taxon>Brevibacteriaceae</taxon>
        <taxon>Brevibacterium</taxon>
    </lineage>
</organism>
<keyword evidence="3 7" id="KW-1003">Cell membrane</keyword>
<feature type="compositionally biased region" description="Basic and acidic residues" evidence="8">
    <location>
        <begin position="155"/>
        <end position="165"/>
    </location>
</feature>
<evidence type="ECO:0000256" key="5">
    <source>
        <dbReference type="ARBA" id="ARBA00022989"/>
    </source>
</evidence>
<evidence type="ECO:0000256" key="4">
    <source>
        <dbReference type="ARBA" id="ARBA00022692"/>
    </source>
</evidence>
<dbReference type="Proteomes" id="UP001500984">
    <property type="component" value="Unassembled WGS sequence"/>
</dbReference>
<gene>
    <name evidence="10" type="ORF">GCM10009823_01320</name>
</gene>
<dbReference type="EMBL" id="BAAAPZ010000001">
    <property type="protein sequence ID" value="GAA2087121.1"/>
    <property type="molecule type" value="Genomic_DNA"/>
</dbReference>
<keyword evidence="4 7" id="KW-0812">Transmembrane</keyword>
<dbReference type="PANTHER" id="PTHR30353:SF0">
    <property type="entry name" value="TRANSMEMBRANE PROTEIN"/>
    <property type="match status" value="1"/>
</dbReference>
<evidence type="ECO:0000256" key="1">
    <source>
        <dbReference type="ARBA" id="ARBA00004651"/>
    </source>
</evidence>
<evidence type="ECO:0000259" key="9">
    <source>
        <dbReference type="Pfam" id="PF09335"/>
    </source>
</evidence>
<dbReference type="InterPro" id="IPR032818">
    <property type="entry name" value="DedA-like"/>
</dbReference>
<sequence length="174" mass="18387">MDPSSWNMPFAVVWLIMYGIVLVRAGGTYALGRLARGGLSRSRRVRRMLESQRYAAAEARVGRWGAPVVALSFLTVGFQTVANLAAGTVRMPFLRYLPALALGGAAWATVYSLVGFAGFAAVLYAYERAPAATVGVAAAAAAAVVLILLIPSRRGEEKAERRPEGAEASGGTTR</sequence>
<name>A0ABN2WA66_9MICO</name>
<keyword evidence="5 7" id="KW-1133">Transmembrane helix</keyword>
<evidence type="ECO:0000256" key="2">
    <source>
        <dbReference type="ARBA" id="ARBA00010792"/>
    </source>
</evidence>
<comment type="similarity">
    <text evidence="2 7">Belongs to the DedA family.</text>
</comment>
<keyword evidence="11" id="KW-1185">Reference proteome</keyword>
<comment type="caution">
    <text evidence="10">The sequence shown here is derived from an EMBL/GenBank/DDBJ whole genome shotgun (WGS) entry which is preliminary data.</text>
</comment>